<dbReference type="AlphaFoldDB" id="A0AAX1TLU6"/>
<dbReference type="PANTHER" id="PTHR33175:SF2">
    <property type="entry name" value="INTEGRATION HOST FACTOR SUBUNIT ALPHA"/>
    <property type="match status" value="1"/>
</dbReference>
<evidence type="ECO:0000313" key="3">
    <source>
        <dbReference type="Proteomes" id="UP000249008"/>
    </source>
</evidence>
<name>A0AAX1TLU6_9FUSO</name>
<dbReference type="SMART" id="SM00411">
    <property type="entry name" value="BHL"/>
    <property type="match status" value="1"/>
</dbReference>
<proteinExistence type="inferred from homology"/>
<dbReference type="PANTHER" id="PTHR33175">
    <property type="entry name" value="DNA-BINDING PROTEIN HU"/>
    <property type="match status" value="1"/>
</dbReference>
<dbReference type="GeneID" id="78455770"/>
<comment type="similarity">
    <text evidence="1">Belongs to the bacterial histone-like protein family.</text>
</comment>
<protein>
    <submittedName>
        <fullName evidence="2">Integration host factor subunit alpha</fullName>
    </submittedName>
</protein>
<dbReference type="InterPro" id="IPR000119">
    <property type="entry name" value="Hist_DNA-bd"/>
</dbReference>
<dbReference type="InterPro" id="IPR010992">
    <property type="entry name" value="IHF-like_DNA-bd_dom_sf"/>
</dbReference>
<dbReference type="EMBL" id="LS483487">
    <property type="protein sequence ID" value="SQJ01732.1"/>
    <property type="molecule type" value="Genomic_DNA"/>
</dbReference>
<dbReference type="GO" id="GO:0003677">
    <property type="term" value="F:DNA binding"/>
    <property type="evidence" value="ECO:0007669"/>
    <property type="project" value="InterPro"/>
</dbReference>
<gene>
    <name evidence="2" type="primary">ihfA_2</name>
    <name evidence="2" type="ORF">NCTC12112_01198</name>
</gene>
<dbReference type="Gene3D" id="4.10.520.10">
    <property type="entry name" value="IHF-like DNA-binding proteins"/>
    <property type="match status" value="1"/>
</dbReference>
<dbReference type="KEGG" id="ful:C4N20_13170"/>
<accession>A0AAX1TLU6</accession>
<dbReference type="SUPFAM" id="SSF47729">
    <property type="entry name" value="IHF-like DNA-binding proteins"/>
    <property type="match status" value="1"/>
</dbReference>
<sequence length="97" mass="11532">MTEKEFLTLYQKKRGLKSLNEAKEKVNMFWDTLFEALEENESVSFRGWGVFEKKVVPARRIMNINTKKIQYSTPRKTVRFRTGSNLSLRINEEKKVD</sequence>
<evidence type="ECO:0000256" key="1">
    <source>
        <dbReference type="RuleBase" id="RU003939"/>
    </source>
</evidence>
<dbReference type="Proteomes" id="UP000249008">
    <property type="component" value="Chromosome 1"/>
</dbReference>
<dbReference type="RefSeq" id="WP_005977934.1">
    <property type="nucleotide sequence ID" value="NZ_BAABXY010000001.1"/>
</dbReference>
<dbReference type="GO" id="GO:0030527">
    <property type="term" value="F:structural constituent of chromatin"/>
    <property type="evidence" value="ECO:0007669"/>
    <property type="project" value="InterPro"/>
</dbReference>
<dbReference type="GO" id="GO:0005829">
    <property type="term" value="C:cytosol"/>
    <property type="evidence" value="ECO:0007669"/>
    <property type="project" value="TreeGrafter"/>
</dbReference>
<evidence type="ECO:0000313" key="2">
    <source>
        <dbReference type="EMBL" id="SQJ01732.1"/>
    </source>
</evidence>
<dbReference type="Pfam" id="PF00216">
    <property type="entry name" value="Bac_DNA_binding"/>
    <property type="match status" value="1"/>
</dbReference>
<reference evidence="2 3" key="1">
    <citation type="submission" date="2018-06" db="EMBL/GenBank/DDBJ databases">
        <authorList>
            <consortium name="Pathogen Informatics"/>
            <person name="Doyle S."/>
        </authorList>
    </citation>
    <scope>NUCLEOTIDE SEQUENCE [LARGE SCALE GENOMIC DNA]</scope>
    <source>
        <strain evidence="2 3">NCTC12112</strain>
    </source>
</reference>
<organism evidence="2 3">
    <name type="scientific">Fusobacterium ulcerans</name>
    <dbReference type="NCBI Taxonomy" id="861"/>
    <lineage>
        <taxon>Bacteria</taxon>
        <taxon>Fusobacteriati</taxon>
        <taxon>Fusobacteriota</taxon>
        <taxon>Fusobacteriia</taxon>
        <taxon>Fusobacteriales</taxon>
        <taxon>Fusobacteriaceae</taxon>
        <taxon>Fusobacterium</taxon>
    </lineage>
</organism>